<protein>
    <recommendedName>
        <fullName evidence="2">MATH domain-containing protein</fullName>
    </recommendedName>
</protein>
<dbReference type="Proteomes" id="UP001497480">
    <property type="component" value="Unassembled WGS sequence"/>
</dbReference>
<gene>
    <name evidence="3" type="ORF">LLUT_LOCUS540</name>
</gene>
<dbReference type="AlphaFoldDB" id="A0AAV1VR64"/>
<dbReference type="InterPro" id="IPR050804">
    <property type="entry name" value="MCC"/>
</dbReference>
<organism evidence="3 4">
    <name type="scientific">Lupinus luteus</name>
    <name type="common">European yellow lupine</name>
    <dbReference type="NCBI Taxonomy" id="3873"/>
    <lineage>
        <taxon>Eukaryota</taxon>
        <taxon>Viridiplantae</taxon>
        <taxon>Streptophyta</taxon>
        <taxon>Embryophyta</taxon>
        <taxon>Tracheophyta</taxon>
        <taxon>Spermatophyta</taxon>
        <taxon>Magnoliopsida</taxon>
        <taxon>eudicotyledons</taxon>
        <taxon>Gunneridae</taxon>
        <taxon>Pentapetalae</taxon>
        <taxon>rosids</taxon>
        <taxon>fabids</taxon>
        <taxon>Fabales</taxon>
        <taxon>Fabaceae</taxon>
        <taxon>Papilionoideae</taxon>
        <taxon>50 kb inversion clade</taxon>
        <taxon>genistoids sensu lato</taxon>
        <taxon>core genistoids</taxon>
        <taxon>Genisteae</taxon>
        <taxon>Lupinus</taxon>
    </lineage>
</organism>
<dbReference type="CDD" id="cd00121">
    <property type="entry name" value="MATH"/>
    <property type="match status" value="1"/>
</dbReference>
<dbReference type="PANTHER" id="PTHR46236">
    <property type="entry name" value="TRAF-LIKE SUPERFAMILY PROTEIN"/>
    <property type="match status" value="1"/>
</dbReference>
<dbReference type="PROSITE" id="PS50144">
    <property type="entry name" value="MATH"/>
    <property type="match status" value="1"/>
</dbReference>
<feature type="domain" description="MATH" evidence="2">
    <location>
        <begin position="11"/>
        <end position="135"/>
    </location>
</feature>
<accession>A0AAV1VR64</accession>
<evidence type="ECO:0000313" key="3">
    <source>
        <dbReference type="EMBL" id="CAL0299480.1"/>
    </source>
</evidence>
<dbReference type="InterPro" id="IPR002083">
    <property type="entry name" value="MATH/TRAF_dom"/>
</dbReference>
<dbReference type="Pfam" id="PF22486">
    <property type="entry name" value="MATH_2"/>
    <property type="match status" value="1"/>
</dbReference>
<dbReference type="Gene3D" id="2.60.210.10">
    <property type="entry name" value="Apoptosis, Tumor Necrosis Factor Receptor Associated Protein 2, Chain A"/>
    <property type="match status" value="1"/>
</dbReference>
<dbReference type="EMBL" id="CAXHTB010000001">
    <property type="protein sequence ID" value="CAL0299480.1"/>
    <property type="molecule type" value="Genomic_DNA"/>
</dbReference>
<keyword evidence="4" id="KW-1185">Reference proteome</keyword>
<proteinExistence type="predicted"/>
<name>A0AAV1VR64_LUPLU</name>
<evidence type="ECO:0000259" key="2">
    <source>
        <dbReference type="PROSITE" id="PS50144"/>
    </source>
</evidence>
<evidence type="ECO:0000256" key="1">
    <source>
        <dbReference type="ARBA" id="ARBA00023054"/>
    </source>
</evidence>
<keyword evidence="1" id="KW-0175">Coiled coil</keyword>
<dbReference type="PANTHER" id="PTHR46236:SF35">
    <property type="entry name" value="MATH DOMAIN-CONTAINING PROTEIN"/>
    <property type="match status" value="1"/>
</dbReference>
<dbReference type="SMART" id="SM00061">
    <property type="entry name" value="MATH"/>
    <property type="match status" value="1"/>
</dbReference>
<comment type="caution">
    <text evidence="3">The sequence shown here is derived from an EMBL/GenBank/DDBJ whole genome shotgun (WGS) entry which is preliminary data.</text>
</comment>
<evidence type="ECO:0000313" key="4">
    <source>
        <dbReference type="Proteomes" id="UP001497480"/>
    </source>
</evidence>
<dbReference type="InterPro" id="IPR008974">
    <property type="entry name" value="TRAF-like"/>
</dbReference>
<sequence>MENRQTSDETAETFRWTIKNFSNLGKKLYSESFFIGGHQWQILMFPKGNNVDYLSIYLVAGDSANLPDGWTRFAKFKLSLINKVNSKMTKTKETEHEFNAKEDDWGFPSFLSLHKILDLSKGFIVDDTCIIEAGIFFTKREHENQVDQAAKTAIVTPVSTQVNVVFDNPSLEETSSTSLGELMDFRGLGKVEQAFVPLLEEVCSRHPSLIECQQKRSRSFTEWAFIALGRVLHFLKTKKIKDMDDVLFMHLQILWEDFNAIKVRSNRACEILCSRTERSSPVFGSVYSRKLVVQETELVLVVVGALID</sequence>
<reference evidence="3 4" key="1">
    <citation type="submission" date="2024-03" db="EMBL/GenBank/DDBJ databases">
        <authorList>
            <person name="Martinez-Hernandez J."/>
        </authorList>
    </citation>
    <scope>NUCLEOTIDE SEQUENCE [LARGE SCALE GENOMIC DNA]</scope>
</reference>
<dbReference type="SUPFAM" id="SSF49599">
    <property type="entry name" value="TRAF domain-like"/>
    <property type="match status" value="1"/>
</dbReference>